<gene>
    <name evidence="2" type="ORF">CFK39_06550</name>
</gene>
<proteinExistence type="predicted"/>
<organism evidence="2 3">
    <name type="scientific">Brachybacterium avium</name>
    <dbReference type="NCBI Taxonomy" id="2017485"/>
    <lineage>
        <taxon>Bacteria</taxon>
        <taxon>Bacillati</taxon>
        <taxon>Actinomycetota</taxon>
        <taxon>Actinomycetes</taxon>
        <taxon>Micrococcales</taxon>
        <taxon>Dermabacteraceae</taxon>
        <taxon>Brachybacterium</taxon>
    </lineage>
</organism>
<sequence>MTMPGDHSADAPRWSVRPRTAASAQGAPTVVQSLRDELVKIERRLEVVIHQGREAFTEGSGSYDRATVAVLRLAALFEDSSRFAPYLTVVTLDERRGIVTTRNIASHSGCGALNTEIFWRTVTERLPEVIARIRAAIDS</sequence>
<evidence type="ECO:0000256" key="1">
    <source>
        <dbReference type="SAM" id="MobiDB-lite"/>
    </source>
</evidence>
<dbReference type="KEGG" id="brv:CFK39_06550"/>
<feature type="region of interest" description="Disordered" evidence="1">
    <location>
        <begin position="1"/>
        <end position="27"/>
    </location>
</feature>
<accession>A0A220UCA3</accession>
<dbReference type="Proteomes" id="UP000198398">
    <property type="component" value="Chromosome"/>
</dbReference>
<keyword evidence="3" id="KW-1185">Reference proteome</keyword>
<dbReference type="RefSeq" id="WP_089064793.1">
    <property type="nucleotide sequence ID" value="NZ_CP022316.1"/>
</dbReference>
<dbReference type="EMBL" id="CP022316">
    <property type="protein sequence ID" value="ASK65552.1"/>
    <property type="molecule type" value="Genomic_DNA"/>
</dbReference>
<protein>
    <submittedName>
        <fullName evidence="2">Antitoxin</fullName>
    </submittedName>
</protein>
<reference evidence="3" key="1">
    <citation type="submission" date="2017-07" db="EMBL/GenBank/DDBJ databases">
        <title>Brachybacterium sp. VR2415.</title>
        <authorList>
            <person name="Tak E.J."/>
            <person name="Bae J.-W."/>
        </authorList>
    </citation>
    <scope>NUCLEOTIDE SEQUENCE [LARGE SCALE GENOMIC DNA]</scope>
    <source>
        <strain evidence="3">VR2415</strain>
    </source>
</reference>
<evidence type="ECO:0000313" key="2">
    <source>
        <dbReference type="EMBL" id="ASK65552.1"/>
    </source>
</evidence>
<evidence type="ECO:0000313" key="3">
    <source>
        <dbReference type="Proteomes" id="UP000198398"/>
    </source>
</evidence>
<dbReference type="AlphaFoldDB" id="A0A220UCA3"/>
<name>A0A220UCA3_9MICO</name>
<dbReference type="OrthoDB" id="4794058at2"/>